<keyword evidence="6" id="KW-0472">Membrane</keyword>
<evidence type="ECO:0000313" key="8">
    <source>
        <dbReference type="Proteomes" id="UP000515162"/>
    </source>
</evidence>
<comment type="catalytic activity">
    <reaction evidence="1">
        <text>N-terminal L-glutaminyl-[peptide] = N-terminal 5-oxo-L-prolyl-[peptide] + NH4(+)</text>
        <dbReference type="Rhea" id="RHEA:23652"/>
        <dbReference type="Rhea" id="RHEA-COMP:11736"/>
        <dbReference type="Rhea" id="RHEA-COMP:11846"/>
        <dbReference type="ChEBI" id="CHEBI:28938"/>
        <dbReference type="ChEBI" id="CHEBI:64722"/>
        <dbReference type="ChEBI" id="CHEBI:87215"/>
        <dbReference type="EC" id="2.3.2.5"/>
    </reaction>
</comment>
<dbReference type="GeneID" id="117140120"/>
<protein>
    <recommendedName>
        <fullName evidence="3">glutaminyl-peptide cyclotransferase</fullName>
        <ecNumber evidence="3">2.3.2.5</ecNumber>
    </recommendedName>
</protein>
<dbReference type="PANTHER" id="PTHR12283:SF6">
    <property type="entry name" value="GLUTAMINYL-PEPTIDE CYCLOTRANSFERASE-RELATED"/>
    <property type="match status" value="1"/>
</dbReference>
<sequence>MPCWRSFIALICLTIIVVIIAICQSFHTNFLTVGRNGTLRYEPTKLNLGQMRRIAGLSDPENLRKNVQRIAIKRAVGTPGHSEVRNYIVDYLKKLNWNVELDIFTQKVPIMSNVTFHNIVARQNPRANRYLMFGCHYDSKYFKDFDFMAATDSAVPCALMLNMATILRNHLHRSEISLMLVFFDGEEAFGEWSQEDSLYGSRHLAELWEKHGFLDKIDLFVLPDLIGAKDVVFKKNILDTSGWFRRLVQLEQKLFQAGILRLERPLFKFGPGVDVADDHLPFTRLNVPVIHLISNRYPAVWHQAEDVERNVDYNTTEQVGLVLRMFVMEYLNSAPSILNTVKQ</sequence>
<dbReference type="InterPro" id="IPR037457">
    <property type="entry name" value="M28_QC"/>
</dbReference>
<evidence type="ECO:0000256" key="5">
    <source>
        <dbReference type="ARBA" id="ARBA00023315"/>
    </source>
</evidence>
<dbReference type="CDD" id="cd03880">
    <property type="entry name" value="M28_QC_like"/>
    <property type="match status" value="1"/>
</dbReference>
<evidence type="ECO:0000256" key="1">
    <source>
        <dbReference type="ARBA" id="ARBA00000001"/>
    </source>
</evidence>
<organism evidence="8 9">
    <name type="scientific">Drosophila mauritiana</name>
    <name type="common">Fruit fly</name>
    <dbReference type="NCBI Taxonomy" id="7226"/>
    <lineage>
        <taxon>Eukaryota</taxon>
        <taxon>Metazoa</taxon>
        <taxon>Ecdysozoa</taxon>
        <taxon>Arthropoda</taxon>
        <taxon>Hexapoda</taxon>
        <taxon>Insecta</taxon>
        <taxon>Pterygota</taxon>
        <taxon>Neoptera</taxon>
        <taxon>Endopterygota</taxon>
        <taxon>Diptera</taxon>
        <taxon>Brachycera</taxon>
        <taxon>Muscomorpha</taxon>
        <taxon>Ephydroidea</taxon>
        <taxon>Drosophilidae</taxon>
        <taxon>Drosophila</taxon>
        <taxon>Sophophora</taxon>
    </lineage>
</organism>
<evidence type="ECO:0000259" key="7">
    <source>
        <dbReference type="Pfam" id="PF04389"/>
    </source>
</evidence>
<dbReference type="InterPro" id="IPR007484">
    <property type="entry name" value="Peptidase_M28"/>
</dbReference>
<dbReference type="Gene3D" id="3.40.630.10">
    <property type="entry name" value="Zn peptidases"/>
    <property type="match status" value="1"/>
</dbReference>
<dbReference type="EC" id="2.3.2.5" evidence="3"/>
<feature type="domain" description="Peptidase M28" evidence="7">
    <location>
        <begin position="118"/>
        <end position="326"/>
    </location>
</feature>
<accession>A0A6P8K2M5</accession>
<dbReference type="InterPro" id="IPR040234">
    <property type="entry name" value="QC/QCL"/>
</dbReference>
<keyword evidence="5" id="KW-0012">Acyltransferase</keyword>
<keyword evidence="6" id="KW-1133">Transmembrane helix</keyword>
<proteinExistence type="inferred from homology"/>
<evidence type="ECO:0000256" key="3">
    <source>
        <dbReference type="ARBA" id="ARBA00012012"/>
    </source>
</evidence>
<gene>
    <name evidence="9" type="primary">LOC117140120</name>
</gene>
<keyword evidence="4" id="KW-0808">Transferase</keyword>
<dbReference type="RefSeq" id="XP_033158774.1">
    <property type="nucleotide sequence ID" value="XM_033302883.1"/>
</dbReference>
<dbReference type="GO" id="GO:0008270">
    <property type="term" value="F:zinc ion binding"/>
    <property type="evidence" value="ECO:0007669"/>
    <property type="project" value="TreeGrafter"/>
</dbReference>
<name>A0A6P8K2M5_DROMA</name>
<dbReference type="AlphaFoldDB" id="A0A6P8K2M5"/>
<reference evidence="9" key="1">
    <citation type="submission" date="2025-08" db="UniProtKB">
        <authorList>
            <consortium name="RefSeq"/>
        </authorList>
    </citation>
    <scope>IDENTIFICATION</scope>
    <source>
        <strain evidence="9">Mau12</strain>
        <tissue evidence="9">Whole Body</tissue>
    </source>
</reference>
<dbReference type="PANTHER" id="PTHR12283">
    <property type="entry name" value="GLUTAMINYL-PEPTIDE CYCLOTRANSFERASE"/>
    <property type="match status" value="1"/>
</dbReference>
<dbReference type="GO" id="GO:0016603">
    <property type="term" value="F:glutaminyl-peptide cyclotransferase activity"/>
    <property type="evidence" value="ECO:0007669"/>
    <property type="project" value="UniProtKB-EC"/>
</dbReference>
<feature type="transmembrane region" description="Helical" evidence="6">
    <location>
        <begin position="7"/>
        <end position="27"/>
    </location>
</feature>
<evidence type="ECO:0000256" key="6">
    <source>
        <dbReference type="SAM" id="Phobius"/>
    </source>
</evidence>
<comment type="similarity">
    <text evidence="2">Belongs to the glutaminyl-peptide cyclotransferase family.</text>
</comment>
<evidence type="ECO:0000256" key="2">
    <source>
        <dbReference type="ARBA" id="ARBA00006014"/>
    </source>
</evidence>
<dbReference type="SUPFAM" id="SSF53187">
    <property type="entry name" value="Zn-dependent exopeptidases"/>
    <property type="match status" value="1"/>
</dbReference>
<dbReference type="Proteomes" id="UP000515162">
    <property type="component" value="Chromosome 3L"/>
</dbReference>
<dbReference type="Pfam" id="PF04389">
    <property type="entry name" value="Peptidase_M28"/>
    <property type="match status" value="1"/>
</dbReference>
<keyword evidence="8" id="KW-1185">Reference proteome</keyword>
<evidence type="ECO:0000313" key="9">
    <source>
        <dbReference type="RefSeq" id="XP_033158774.1"/>
    </source>
</evidence>
<keyword evidence="6" id="KW-0812">Transmembrane</keyword>
<evidence type="ECO:0000256" key="4">
    <source>
        <dbReference type="ARBA" id="ARBA00022679"/>
    </source>
</evidence>